<organism evidence="1 2">
    <name type="scientific">Vagococcus elongatus</name>
    <dbReference type="NCBI Taxonomy" id="180344"/>
    <lineage>
        <taxon>Bacteria</taxon>
        <taxon>Bacillati</taxon>
        <taxon>Bacillota</taxon>
        <taxon>Bacilli</taxon>
        <taxon>Lactobacillales</taxon>
        <taxon>Enterococcaceae</taxon>
        <taxon>Vagococcus</taxon>
    </lineage>
</organism>
<keyword evidence="2" id="KW-1185">Reference proteome</keyword>
<protein>
    <recommendedName>
        <fullName evidence="3">DUF1836 domain-containing protein</fullName>
    </recommendedName>
</protein>
<dbReference type="OrthoDB" id="3191472at2"/>
<evidence type="ECO:0008006" key="3">
    <source>
        <dbReference type="Google" id="ProtNLM"/>
    </source>
</evidence>
<dbReference type="InterPro" id="IPR014975">
    <property type="entry name" value="DUF1836"/>
</dbReference>
<dbReference type="PANTHER" id="PTHR40056:SF1">
    <property type="entry name" value="DUF1836 DOMAIN-CONTAINING PROTEIN"/>
    <property type="match status" value="1"/>
</dbReference>
<proteinExistence type="predicted"/>
<dbReference type="Pfam" id="PF08876">
    <property type="entry name" value="DUF1836"/>
    <property type="match status" value="1"/>
</dbReference>
<sequence length="180" mass="21075">MKGYRKTNMQDNQISWQEELRSIRLPRWSELPDIPLYMDQLVTLVSRYVQPFQVGDTNDKALTPNMVNNYVKKNYILAPEKKRYDQRHLARLIIILILKQSFDLPTIHLGIQSQIEQGDYKQAYDQFCKQLEDSIALLIPEQKQQTIEINFSNNQYRAVQMATLSLAAKFVAAKALRENL</sequence>
<gene>
    <name evidence="1" type="ORF">CBF29_00940</name>
</gene>
<dbReference type="AlphaFoldDB" id="A0A430B5T4"/>
<evidence type="ECO:0000313" key="1">
    <source>
        <dbReference type="EMBL" id="RSU15671.1"/>
    </source>
</evidence>
<dbReference type="PANTHER" id="PTHR40056">
    <property type="entry name" value="HYPOTHETICAL CYTOSOLIC PROTEIN"/>
    <property type="match status" value="1"/>
</dbReference>
<evidence type="ECO:0000313" key="2">
    <source>
        <dbReference type="Proteomes" id="UP000287605"/>
    </source>
</evidence>
<dbReference type="EMBL" id="NGKA01000001">
    <property type="protein sequence ID" value="RSU15671.1"/>
    <property type="molecule type" value="Genomic_DNA"/>
</dbReference>
<reference evidence="1 2" key="1">
    <citation type="submission" date="2017-05" db="EMBL/GenBank/DDBJ databases">
        <title>Vagococcus spp. assemblies.</title>
        <authorList>
            <person name="Gulvik C.A."/>
        </authorList>
    </citation>
    <scope>NUCLEOTIDE SEQUENCE [LARGE SCALE GENOMIC DNA]</scope>
    <source>
        <strain evidence="1 2">CCUG 51432</strain>
    </source>
</reference>
<dbReference type="Proteomes" id="UP000287605">
    <property type="component" value="Unassembled WGS sequence"/>
</dbReference>
<name>A0A430B5T4_9ENTE</name>
<accession>A0A430B5T4</accession>
<comment type="caution">
    <text evidence="1">The sequence shown here is derived from an EMBL/GenBank/DDBJ whole genome shotgun (WGS) entry which is preliminary data.</text>
</comment>